<dbReference type="InterPro" id="IPR024992">
    <property type="entry name" value="DUF3891"/>
</dbReference>
<organism evidence="1 2">
    <name type="scientific">Flaviaesturariibacter amylovorans</name>
    <dbReference type="NCBI Taxonomy" id="1084520"/>
    <lineage>
        <taxon>Bacteria</taxon>
        <taxon>Pseudomonadati</taxon>
        <taxon>Bacteroidota</taxon>
        <taxon>Chitinophagia</taxon>
        <taxon>Chitinophagales</taxon>
        <taxon>Chitinophagaceae</taxon>
        <taxon>Flaviaestuariibacter</taxon>
    </lineage>
</organism>
<evidence type="ECO:0000313" key="1">
    <source>
        <dbReference type="EMBL" id="GAA4334765.1"/>
    </source>
</evidence>
<keyword evidence="2" id="KW-1185">Reference proteome</keyword>
<dbReference type="Proteomes" id="UP001501725">
    <property type="component" value="Unassembled WGS sequence"/>
</dbReference>
<protein>
    <recommendedName>
        <fullName evidence="3">DUF3891 family protein</fullName>
    </recommendedName>
</protein>
<reference evidence="2" key="1">
    <citation type="journal article" date="2019" name="Int. J. Syst. Evol. Microbiol.">
        <title>The Global Catalogue of Microorganisms (GCM) 10K type strain sequencing project: providing services to taxonomists for standard genome sequencing and annotation.</title>
        <authorList>
            <consortium name="The Broad Institute Genomics Platform"/>
            <consortium name="The Broad Institute Genome Sequencing Center for Infectious Disease"/>
            <person name="Wu L."/>
            <person name="Ma J."/>
        </authorList>
    </citation>
    <scope>NUCLEOTIDE SEQUENCE [LARGE SCALE GENOMIC DNA]</scope>
    <source>
        <strain evidence="2">JCM 17919</strain>
    </source>
</reference>
<dbReference type="EMBL" id="BAABGY010000008">
    <property type="protein sequence ID" value="GAA4334765.1"/>
    <property type="molecule type" value="Genomic_DNA"/>
</dbReference>
<dbReference type="RefSeq" id="WP_345256479.1">
    <property type="nucleotide sequence ID" value="NZ_BAABGY010000008.1"/>
</dbReference>
<sequence length="255" mass="29068">MITVYKQEGWQVVTQRAHGLLAAQLAANWNAGERPPRWLETILAIAEHDDAENELDGETLLTPAGGPLHFAMKAFDLAHCQKLAMMSQTKSRYIALLTSVHMQFVYAAFARKDPEASAFLKEQRKLQASWRKELGLSKEEVGRIYSLMEWCDACSLLLCKGDLQPEQRKVEISRGPDGALYYLTQIGESTLTVDPWPFELARFEVRYESRTIEQLEFRSSEEFRSAFLKAKPAETVWVFEKTHAEKGKSRKVAIL</sequence>
<name>A0ABP8H5Q9_9BACT</name>
<evidence type="ECO:0008006" key="3">
    <source>
        <dbReference type="Google" id="ProtNLM"/>
    </source>
</evidence>
<proteinExistence type="predicted"/>
<gene>
    <name evidence="1" type="ORF">GCM10023184_29080</name>
</gene>
<accession>A0ABP8H5Q9</accession>
<evidence type="ECO:0000313" key="2">
    <source>
        <dbReference type="Proteomes" id="UP001501725"/>
    </source>
</evidence>
<dbReference type="Pfam" id="PF13030">
    <property type="entry name" value="DUF3891"/>
    <property type="match status" value="1"/>
</dbReference>
<comment type="caution">
    <text evidence="1">The sequence shown here is derived from an EMBL/GenBank/DDBJ whole genome shotgun (WGS) entry which is preliminary data.</text>
</comment>